<sequence length="129" mass="13888">MSVTDLLQVMPPPIVDGSHGMMQVIELPPGDAGVGAHRHSGPVFGYVIEGEILFELEGDAPYVLKAGDAFFEPGGDVIHYQAANLSSESRSRFFVAMLCAPDVPMITMVDDDEIAARRDRRHPAAPAAR</sequence>
<dbReference type="CDD" id="cd02234">
    <property type="entry name" value="cupin_BLR7677-like"/>
    <property type="match status" value="1"/>
</dbReference>
<dbReference type="PANTHER" id="PTHR38599:SF1">
    <property type="entry name" value="CUPIN DOMAIN PROTEIN (AFU_ORTHOLOGUE AFUA_3G13620)"/>
    <property type="match status" value="1"/>
</dbReference>
<dbReference type="PANTHER" id="PTHR38599">
    <property type="entry name" value="CUPIN DOMAIN PROTEIN (AFU_ORTHOLOGUE AFUA_3G13620)"/>
    <property type="match status" value="1"/>
</dbReference>
<dbReference type="OrthoDB" id="4270834at2"/>
<dbReference type="AlphaFoldDB" id="A0A4R4Z6J6"/>
<organism evidence="2 3">
    <name type="scientific">Kribbella antibiotica</name>
    <dbReference type="NCBI Taxonomy" id="190195"/>
    <lineage>
        <taxon>Bacteria</taxon>
        <taxon>Bacillati</taxon>
        <taxon>Actinomycetota</taxon>
        <taxon>Actinomycetes</taxon>
        <taxon>Propionibacteriales</taxon>
        <taxon>Kribbellaceae</taxon>
        <taxon>Kribbella</taxon>
    </lineage>
</organism>
<proteinExistence type="predicted"/>
<evidence type="ECO:0000313" key="3">
    <source>
        <dbReference type="Proteomes" id="UP000295124"/>
    </source>
</evidence>
<keyword evidence="3" id="KW-1185">Reference proteome</keyword>
<dbReference type="InterPro" id="IPR013096">
    <property type="entry name" value="Cupin_2"/>
</dbReference>
<dbReference type="Gene3D" id="2.60.120.10">
    <property type="entry name" value="Jelly Rolls"/>
    <property type="match status" value="1"/>
</dbReference>
<name>A0A4R4Z6J6_9ACTN</name>
<dbReference type="InterPro" id="IPR011051">
    <property type="entry name" value="RmlC_Cupin_sf"/>
</dbReference>
<accession>A0A4R4Z6J6</accession>
<dbReference type="Pfam" id="PF07883">
    <property type="entry name" value="Cupin_2"/>
    <property type="match status" value="1"/>
</dbReference>
<reference evidence="2 3" key="1">
    <citation type="submission" date="2019-03" db="EMBL/GenBank/DDBJ databases">
        <title>Draft genome sequences of novel Actinobacteria.</title>
        <authorList>
            <person name="Sahin N."/>
            <person name="Ay H."/>
            <person name="Saygin H."/>
        </authorList>
    </citation>
    <scope>NUCLEOTIDE SEQUENCE [LARGE SCALE GENOMIC DNA]</scope>
    <source>
        <strain evidence="2 3">JCM 13523</strain>
    </source>
</reference>
<feature type="domain" description="Cupin type-2" evidence="1">
    <location>
        <begin position="24"/>
        <end position="93"/>
    </location>
</feature>
<dbReference type="EMBL" id="SMKX01000097">
    <property type="protein sequence ID" value="TDD53871.1"/>
    <property type="molecule type" value="Genomic_DNA"/>
</dbReference>
<dbReference type="InterPro" id="IPR014710">
    <property type="entry name" value="RmlC-like_jellyroll"/>
</dbReference>
<comment type="caution">
    <text evidence="2">The sequence shown here is derived from an EMBL/GenBank/DDBJ whole genome shotgun (WGS) entry which is preliminary data.</text>
</comment>
<evidence type="ECO:0000313" key="2">
    <source>
        <dbReference type="EMBL" id="TDD53871.1"/>
    </source>
</evidence>
<dbReference type="SUPFAM" id="SSF51182">
    <property type="entry name" value="RmlC-like cupins"/>
    <property type="match status" value="1"/>
</dbReference>
<evidence type="ECO:0000259" key="1">
    <source>
        <dbReference type="Pfam" id="PF07883"/>
    </source>
</evidence>
<protein>
    <submittedName>
        <fullName evidence="2">Cupin domain-containing protein</fullName>
    </submittedName>
</protein>
<dbReference type="Proteomes" id="UP000295124">
    <property type="component" value="Unassembled WGS sequence"/>
</dbReference>
<gene>
    <name evidence="2" type="ORF">E1263_27605</name>
</gene>